<dbReference type="AlphaFoldDB" id="A7B580"/>
<dbReference type="Pfam" id="PF01609">
    <property type="entry name" value="DDE_Tnp_1"/>
    <property type="match status" value="1"/>
</dbReference>
<dbReference type="GO" id="GO:0003677">
    <property type="term" value="F:DNA binding"/>
    <property type="evidence" value="ECO:0007669"/>
    <property type="project" value="InterPro"/>
</dbReference>
<organism evidence="2 3">
    <name type="scientific">Mediterraneibacter gnavus (strain ATCC 29149 / DSM 114966 / JCM 6515 / VPI C7-9)</name>
    <name type="common">Ruminococcus gnavus</name>
    <dbReference type="NCBI Taxonomy" id="411470"/>
    <lineage>
        <taxon>Bacteria</taxon>
        <taxon>Bacillati</taxon>
        <taxon>Bacillota</taxon>
        <taxon>Clostridia</taxon>
        <taxon>Lachnospirales</taxon>
        <taxon>Lachnospiraceae</taxon>
        <taxon>Mediterraneibacter</taxon>
    </lineage>
</organism>
<evidence type="ECO:0000259" key="1">
    <source>
        <dbReference type="Pfam" id="PF01609"/>
    </source>
</evidence>
<comment type="caution">
    <text evidence="2">The sequence shown here is derived from an EMBL/GenBank/DDBJ whole genome shotgun (WGS) entry which is preliminary data.</text>
</comment>
<reference evidence="2 3" key="1">
    <citation type="submission" date="2007-04" db="EMBL/GenBank/DDBJ databases">
        <authorList>
            <person name="Fulton L."/>
            <person name="Clifton S."/>
            <person name="Fulton B."/>
            <person name="Xu J."/>
            <person name="Minx P."/>
            <person name="Pepin K.H."/>
            <person name="Johnson M."/>
            <person name="Thiruvilangam P."/>
            <person name="Bhonagiri V."/>
            <person name="Nash W.E."/>
            <person name="Mardis E.R."/>
            <person name="Wilson R.K."/>
        </authorList>
    </citation>
    <scope>NUCLEOTIDE SEQUENCE [LARGE SCALE GENOMIC DNA]</scope>
    <source>
        <strain evidence="2 3">ATCC 29149</strain>
    </source>
</reference>
<dbReference type="eggNOG" id="COG3385">
    <property type="taxonomic scope" value="Bacteria"/>
</dbReference>
<accession>A7B580</accession>
<dbReference type="PaxDb" id="411470-RUMGNA_02717"/>
<evidence type="ECO:0000313" key="2">
    <source>
        <dbReference type="EMBL" id="EDN77103.1"/>
    </source>
</evidence>
<proteinExistence type="predicted"/>
<dbReference type="Proteomes" id="UP000004410">
    <property type="component" value="Unassembled WGS sequence"/>
</dbReference>
<protein>
    <recommendedName>
        <fullName evidence="1">Transposase IS4-like domain-containing protein</fullName>
    </recommendedName>
</protein>
<gene>
    <name evidence="2" type="ORF">RUMGNA_02717</name>
</gene>
<dbReference type="PANTHER" id="PTHR33258:SF1">
    <property type="entry name" value="TRANSPOSASE INSL FOR INSERTION SEQUENCE ELEMENT IS186A-RELATED"/>
    <property type="match status" value="1"/>
</dbReference>
<feature type="domain" description="Transposase IS4-like" evidence="1">
    <location>
        <begin position="20"/>
        <end position="123"/>
    </location>
</feature>
<dbReference type="GO" id="GO:0006313">
    <property type="term" value="P:DNA transposition"/>
    <property type="evidence" value="ECO:0007669"/>
    <property type="project" value="InterPro"/>
</dbReference>
<dbReference type="GO" id="GO:0004803">
    <property type="term" value="F:transposase activity"/>
    <property type="evidence" value="ECO:0007669"/>
    <property type="project" value="InterPro"/>
</dbReference>
<evidence type="ECO:0000313" key="3">
    <source>
        <dbReference type="Proteomes" id="UP000004410"/>
    </source>
</evidence>
<name>A7B580_MEDG7</name>
<dbReference type="InterPro" id="IPR012337">
    <property type="entry name" value="RNaseH-like_sf"/>
</dbReference>
<dbReference type="EMBL" id="AAYG02000020">
    <property type="protein sequence ID" value="EDN77103.1"/>
    <property type="molecule type" value="Genomic_DNA"/>
</dbReference>
<sequence>MKRYFTDKATNVMKDQSDVYRYINPSKNTPHFYELLNRDRRHLYFMQFRVVKIKTAENTYEYLITNLPHSFTMEDIKECYHWRWGIEISFRYLKHANGLLYFHSKKPEFLKQEIYANLTLYNFGIFIANEAAEESKKKERKNDNKYLYEIDISSALKTARKFFIRRDSDKPIDIIKLMLKYVHAVKEKFQQFDRPLRGISAIHFGYR</sequence>
<reference evidence="2 3" key="2">
    <citation type="submission" date="2007-06" db="EMBL/GenBank/DDBJ databases">
        <title>Draft genome sequence of Ruminococcus gnavus (ATCC 29149).</title>
        <authorList>
            <person name="Sudarsanam P."/>
            <person name="Ley R."/>
            <person name="Guruge J."/>
            <person name="Turnbaugh P.J."/>
            <person name="Mahowald M."/>
            <person name="Liep D."/>
            <person name="Gordon J."/>
        </authorList>
    </citation>
    <scope>NUCLEOTIDE SEQUENCE [LARGE SCALE GENOMIC DNA]</scope>
    <source>
        <strain evidence="2 3">ATCC 29149</strain>
    </source>
</reference>
<dbReference type="SUPFAM" id="SSF53098">
    <property type="entry name" value="Ribonuclease H-like"/>
    <property type="match status" value="1"/>
</dbReference>
<dbReference type="InterPro" id="IPR002559">
    <property type="entry name" value="Transposase_11"/>
</dbReference>
<dbReference type="PANTHER" id="PTHR33258">
    <property type="entry name" value="TRANSPOSASE INSL FOR INSERTION SEQUENCE ELEMENT IS186A-RELATED"/>
    <property type="match status" value="1"/>
</dbReference>